<proteinExistence type="predicted"/>
<dbReference type="PROSITE" id="PS50005">
    <property type="entry name" value="TPR"/>
    <property type="match status" value="1"/>
</dbReference>
<keyword evidence="1" id="KW-0802">TPR repeat</keyword>
<comment type="caution">
    <text evidence="2">The sequence shown here is derived from an EMBL/GenBank/DDBJ whole genome shotgun (WGS) entry which is preliminary data.</text>
</comment>
<accession>A0ABS1WU48</accession>
<protein>
    <recommendedName>
        <fullName evidence="4">Tetratricopeptide repeat protein</fullName>
    </recommendedName>
</protein>
<dbReference type="Proteomes" id="UP000661077">
    <property type="component" value="Unassembled WGS sequence"/>
</dbReference>
<dbReference type="EMBL" id="JAEVLS010000001">
    <property type="protein sequence ID" value="MBM0104500.1"/>
    <property type="molecule type" value="Genomic_DNA"/>
</dbReference>
<dbReference type="SMART" id="SM00028">
    <property type="entry name" value="TPR"/>
    <property type="match status" value="2"/>
</dbReference>
<reference evidence="2 3" key="1">
    <citation type="journal article" date="2021" name="Int. J. Syst. Evol. Microbiol.">
        <title>Steroidobacter gossypii sp. nov., isolated from soil of cotton cropping field.</title>
        <authorList>
            <person name="Huang R."/>
            <person name="Yang S."/>
            <person name="Zhen C."/>
            <person name="Liu W."/>
        </authorList>
    </citation>
    <scope>NUCLEOTIDE SEQUENCE [LARGE SCALE GENOMIC DNA]</scope>
    <source>
        <strain evidence="2 3">S1-65</strain>
    </source>
</reference>
<evidence type="ECO:0000256" key="1">
    <source>
        <dbReference type="PROSITE-ProRule" id="PRU00339"/>
    </source>
</evidence>
<dbReference type="Gene3D" id="1.25.40.10">
    <property type="entry name" value="Tetratricopeptide repeat domain"/>
    <property type="match status" value="1"/>
</dbReference>
<dbReference type="SUPFAM" id="SSF48452">
    <property type="entry name" value="TPR-like"/>
    <property type="match status" value="1"/>
</dbReference>
<evidence type="ECO:0000313" key="2">
    <source>
        <dbReference type="EMBL" id="MBM0104500.1"/>
    </source>
</evidence>
<evidence type="ECO:0000313" key="3">
    <source>
        <dbReference type="Proteomes" id="UP000661077"/>
    </source>
</evidence>
<dbReference type="RefSeq" id="WP_203166441.1">
    <property type="nucleotide sequence ID" value="NZ_JAEVLS010000001.1"/>
</dbReference>
<name>A0ABS1WU48_9GAMM</name>
<dbReference type="InterPro" id="IPR011990">
    <property type="entry name" value="TPR-like_helical_dom_sf"/>
</dbReference>
<feature type="repeat" description="TPR" evidence="1">
    <location>
        <begin position="266"/>
        <end position="299"/>
    </location>
</feature>
<gene>
    <name evidence="2" type="ORF">JM946_07065</name>
</gene>
<dbReference type="InterPro" id="IPR019734">
    <property type="entry name" value="TPR_rpt"/>
</dbReference>
<organism evidence="2 3">
    <name type="scientific">Steroidobacter gossypii</name>
    <dbReference type="NCBI Taxonomy" id="2805490"/>
    <lineage>
        <taxon>Bacteria</taxon>
        <taxon>Pseudomonadati</taxon>
        <taxon>Pseudomonadota</taxon>
        <taxon>Gammaproteobacteria</taxon>
        <taxon>Steroidobacterales</taxon>
        <taxon>Steroidobacteraceae</taxon>
        <taxon>Steroidobacter</taxon>
    </lineage>
</organism>
<sequence length="516" mass="56229">MQDSTPPAQPRANRLFTVRRVAGLLLLATLAAYPFLRSCSPEEPEPVIPPAPIREEFHASKPLRLELRSEADNPDLSWLRLELNHLLTRGKMHMTAISTDPAAEPKIFTLRITFSGDGEQATLALIAPDDVVDRQNALALPNESRLAVMRAFASELPRFLNAAHATGDWTSLLGTDDDKAYDTFLTTSLEWSGPESSGFTQPSNAPRRARSVERLEGLVRSHPKFARAWGSLATGYLSLGGEDETSLTQLAETTAEHALTLDEASAEAYAALGLVHLRRNEWVAARESFQRALTLDAQTAAALEGLTCLLVDAGRYKQAAPLGAQAVALQPQSTGATECFAYTLTTTAAPPAIQAVPSTVQALEALLAGRHDSARNILKASIGTQDFSRWGEPLLRAAENRRRIPQALQAVTLAASEQQIDPATEILCGAALKQPEFVFNRMSRLQRQGESLPLRVLWMPQTRFLRDHSRFEEIVSAAGLPAFWQEQGVPDVCSAEPALYGCKIQPSTASKSTARR</sequence>
<keyword evidence="3" id="KW-1185">Reference proteome</keyword>
<evidence type="ECO:0008006" key="4">
    <source>
        <dbReference type="Google" id="ProtNLM"/>
    </source>
</evidence>